<evidence type="ECO:0000256" key="4">
    <source>
        <dbReference type="ARBA" id="ARBA00023136"/>
    </source>
</evidence>
<keyword evidence="3 6" id="KW-1133">Transmembrane helix</keyword>
<evidence type="ECO:0000256" key="5">
    <source>
        <dbReference type="SAM" id="MobiDB-lite"/>
    </source>
</evidence>
<evidence type="ECO:0000259" key="7">
    <source>
        <dbReference type="PROSITE" id="PS50850"/>
    </source>
</evidence>
<dbReference type="EMBL" id="KN293999">
    <property type="protein sequence ID" value="KGQ01567.1"/>
    <property type="molecule type" value="Genomic_DNA"/>
</dbReference>
<protein>
    <recommendedName>
        <fullName evidence="7">Major facilitator superfamily (MFS) profile domain-containing protein</fullName>
    </recommendedName>
</protein>
<feature type="domain" description="Major facilitator superfamily (MFS) profile" evidence="7">
    <location>
        <begin position="1"/>
        <end position="132"/>
    </location>
</feature>
<feature type="compositionally biased region" description="Polar residues" evidence="5">
    <location>
        <begin position="1"/>
        <end position="16"/>
    </location>
</feature>
<evidence type="ECO:0000256" key="1">
    <source>
        <dbReference type="ARBA" id="ARBA00004141"/>
    </source>
</evidence>
<proteinExistence type="predicted"/>
<dbReference type="Proteomes" id="UP000002059">
    <property type="component" value="Partially assembled WGS sequence"/>
</dbReference>
<sequence>MFSRTENLAPPQTAQPDSHDDATATSAKFQQVPAAARYSNQPLTPSTWGRALQGIGGGSLETLSEIILRDITTPAERPVALSILSFIWAGGFAFGPLIGASFAQQATWRWIAWINLPLPGNSHLSGPNIRLA</sequence>
<dbReference type="GeneID" id="26970603"/>
<accession>A0A0A2V5D8</accession>
<reference evidence="8 9" key="1">
    <citation type="journal article" date="2011" name="PLoS Genet.">
        <title>Comparative genomic analysis of human fungal pathogens causing paracoccidioidomycosis.</title>
        <authorList>
            <person name="Desjardins C.A."/>
            <person name="Champion M.D."/>
            <person name="Holder J.W."/>
            <person name="Muszewska A."/>
            <person name="Goldberg J."/>
            <person name="Bailao A.M."/>
            <person name="Brigido M.M."/>
            <person name="Ferreira M.E."/>
            <person name="Garcia A.M."/>
            <person name="Grynberg M."/>
            <person name="Gujja S."/>
            <person name="Heiman D.I."/>
            <person name="Henn M.R."/>
            <person name="Kodira C.D."/>
            <person name="Leon-Narvaez H."/>
            <person name="Longo L.V."/>
            <person name="Ma L.J."/>
            <person name="Malavazi I."/>
            <person name="Matsuo A.L."/>
            <person name="Morais F.V."/>
            <person name="Pereira M."/>
            <person name="Rodriguez-Brito S."/>
            <person name="Sakthikumar S."/>
            <person name="Salem-Izacc S.M."/>
            <person name="Sykes S.M."/>
            <person name="Teixeira M.M."/>
            <person name="Vallejo M.C."/>
            <person name="Walter M.E."/>
            <person name="Yandava C."/>
            <person name="Young S."/>
            <person name="Zeng Q."/>
            <person name="Zucker J."/>
            <person name="Felipe M.S."/>
            <person name="Goldman G.H."/>
            <person name="Haas B.J."/>
            <person name="McEwen J.G."/>
            <person name="Nino-Vega G."/>
            <person name="Puccia R."/>
            <person name="San-Blas G."/>
            <person name="Soares C.M."/>
            <person name="Birren B.W."/>
            <person name="Cuomo C.A."/>
        </authorList>
    </citation>
    <scope>NUCLEOTIDE SEQUENCE [LARGE SCALE GENOMIC DNA]</scope>
    <source>
        <strain evidence="9">ATCC MYA-826 / Pb01</strain>
    </source>
</reference>
<gene>
    <name evidence="8" type="ORF">PAAG_11693</name>
</gene>
<dbReference type="HOGENOM" id="CLU_1917684_0_0_1"/>
<dbReference type="GO" id="GO:0005886">
    <property type="term" value="C:plasma membrane"/>
    <property type="evidence" value="ECO:0007669"/>
    <property type="project" value="TreeGrafter"/>
</dbReference>
<evidence type="ECO:0000313" key="8">
    <source>
        <dbReference type="EMBL" id="KGQ01567.1"/>
    </source>
</evidence>
<dbReference type="AlphaFoldDB" id="A0A0A2V5D8"/>
<dbReference type="InterPro" id="IPR011701">
    <property type="entry name" value="MFS"/>
</dbReference>
<keyword evidence="9" id="KW-1185">Reference proteome</keyword>
<name>A0A0A2V5D8_PARBA</name>
<dbReference type="PROSITE" id="PS50850">
    <property type="entry name" value="MFS"/>
    <property type="match status" value="1"/>
</dbReference>
<dbReference type="GO" id="GO:0022857">
    <property type="term" value="F:transmembrane transporter activity"/>
    <property type="evidence" value="ECO:0007669"/>
    <property type="project" value="InterPro"/>
</dbReference>
<keyword evidence="2 6" id="KW-0812">Transmembrane</keyword>
<feature type="region of interest" description="Disordered" evidence="5">
    <location>
        <begin position="1"/>
        <end position="26"/>
    </location>
</feature>
<evidence type="ECO:0000256" key="6">
    <source>
        <dbReference type="SAM" id="Phobius"/>
    </source>
</evidence>
<organism evidence="8 9">
    <name type="scientific">Paracoccidioides lutzii (strain ATCC MYA-826 / Pb01)</name>
    <name type="common">Paracoccidioides brasiliensis</name>
    <dbReference type="NCBI Taxonomy" id="502779"/>
    <lineage>
        <taxon>Eukaryota</taxon>
        <taxon>Fungi</taxon>
        <taxon>Dikarya</taxon>
        <taxon>Ascomycota</taxon>
        <taxon>Pezizomycotina</taxon>
        <taxon>Eurotiomycetes</taxon>
        <taxon>Eurotiomycetidae</taxon>
        <taxon>Onygenales</taxon>
        <taxon>Ajellomycetaceae</taxon>
        <taxon>Paracoccidioides</taxon>
    </lineage>
</organism>
<dbReference type="KEGG" id="pbl:PAAG_11693"/>
<dbReference type="RefSeq" id="XP_015703081.1">
    <property type="nucleotide sequence ID" value="XM_015847292.1"/>
</dbReference>
<dbReference type="VEuPathDB" id="FungiDB:PAAG_11693"/>
<dbReference type="SUPFAM" id="SSF103473">
    <property type="entry name" value="MFS general substrate transporter"/>
    <property type="match status" value="1"/>
</dbReference>
<keyword evidence="4 6" id="KW-0472">Membrane</keyword>
<dbReference type="OrthoDB" id="4139357at2759"/>
<dbReference type="PANTHER" id="PTHR23501:SF156">
    <property type="entry name" value="TRANSPORTER, PUTATIVE-RELATED"/>
    <property type="match status" value="1"/>
</dbReference>
<dbReference type="InterPro" id="IPR036259">
    <property type="entry name" value="MFS_trans_sf"/>
</dbReference>
<comment type="subcellular location">
    <subcellularLocation>
        <location evidence="1">Membrane</location>
        <topology evidence="1">Multi-pass membrane protein</topology>
    </subcellularLocation>
</comment>
<dbReference type="InterPro" id="IPR020846">
    <property type="entry name" value="MFS_dom"/>
</dbReference>
<evidence type="ECO:0000256" key="3">
    <source>
        <dbReference type="ARBA" id="ARBA00022989"/>
    </source>
</evidence>
<evidence type="ECO:0000313" key="9">
    <source>
        <dbReference type="Proteomes" id="UP000002059"/>
    </source>
</evidence>
<dbReference type="Pfam" id="PF07690">
    <property type="entry name" value="MFS_1"/>
    <property type="match status" value="1"/>
</dbReference>
<dbReference type="Gene3D" id="1.20.1720.10">
    <property type="entry name" value="Multidrug resistance protein D"/>
    <property type="match status" value="1"/>
</dbReference>
<dbReference type="PANTHER" id="PTHR23501">
    <property type="entry name" value="MAJOR FACILITATOR SUPERFAMILY"/>
    <property type="match status" value="1"/>
</dbReference>
<evidence type="ECO:0000256" key="2">
    <source>
        <dbReference type="ARBA" id="ARBA00022692"/>
    </source>
</evidence>
<feature type="transmembrane region" description="Helical" evidence="6">
    <location>
        <begin position="79"/>
        <end position="103"/>
    </location>
</feature>